<dbReference type="PRINTS" id="PR00305">
    <property type="entry name" value="1433ZETA"/>
</dbReference>
<evidence type="ECO:0000259" key="3">
    <source>
        <dbReference type="SMART" id="SM00101"/>
    </source>
</evidence>
<organism evidence="4">
    <name type="scientific">Schistocephalus solidus</name>
    <name type="common">Tapeworm</name>
    <dbReference type="NCBI Taxonomy" id="70667"/>
    <lineage>
        <taxon>Eukaryota</taxon>
        <taxon>Metazoa</taxon>
        <taxon>Spiralia</taxon>
        <taxon>Lophotrochozoa</taxon>
        <taxon>Platyhelminthes</taxon>
        <taxon>Cestoda</taxon>
        <taxon>Eucestoda</taxon>
        <taxon>Diphyllobothriidea</taxon>
        <taxon>Diphyllobothriidae</taxon>
        <taxon>Schistocephalus</taxon>
    </lineage>
</organism>
<protein>
    <submittedName>
        <fullName evidence="4">14-3-3 protein epsilon</fullName>
    </submittedName>
</protein>
<evidence type="ECO:0000256" key="2">
    <source>
        <dbReference type="PIRSR" id="PIRSR000868-1"/>
    </source>
</evidence>
<feature type="domain" description="14-3-3" evidence="3">
    <location>
        <begin position="4"/>
        <end position="244"/>
    </location>
</feature>
<gene>
    <name evidence="4" type="ORF">TR165650</name>
</gene>
<dbReference type="Pfam" id="PF00244">
    <property type="entry name" value="14-3-3"/>
    <property type="match status" value="1"/>
</dbReference>
<reference evidence="4" key="1">
    <citation type="submission" date="2016-01" db="EMBL/GenBank/DDBJ databases">
        <title>Reference transcriptome for the parasite Schistocephalus solidus: insights into the molecular evolution of parasitism.</title>
        <authorList>
            <person name="Hebert F.O."/>
            <person name="Grambauer S."/>
            <person name="Barber I."/>
            <person name="Landry C.R."/>
            <person name="Aubin-Horth N."/>
        </authorList>
    </citation>
    <scope>NUCLEOTIDE SEQUENCE</scope>
</reference>
<dbReference type="PANTHER" id="PTHR18860">
    <property type="entry name" value="14-3-3 PROTEIN"/>
    <property type="match status" value="1"/>
</dbReference>
<dbReference type="InterPro" id="IPR023410">
    <property type="entry name" value="14-3-3_domain"/>
</dbReference>
<dbReference type="SMART" id="SM00101">
    <property type="entry name" value="14_3_3"/>
    <property type="match status" value="1"/>
</dbReference>
<feature type="site" description="Interaction with phosphoserine on interacting protein" evidence="2">
    <location>
        <position position="129"/>
    </location>
</feature>
<evidence type="ECO:0000256" key="1">
    <source>
        <dbReference type="ARBA" id="ARBA00006141"/>
    </source>
</evidence>
<dbReference type="InterPro" id="IPR036815">
    <property type="entry name" value="14-3-3_dom_sf"/>
</dbReference>
<dbReference type="PIRSF" id="PIRSF000868">
    <property type="entry name" value="14-3-3"/>
    <property type="match status" value="1"/>
</dbReference>
<accession>A0A0V0J2Z1</accession>
<proteinExistence type="inferred from homology"/>
<dbReference type="InterPro" id="IPR000308">
    <property type="entry name" value="14-3-3"/>
</dbReference>
<dbReference type="SUPFAM" id="SSF48445">
    <property type="entry name" value="14-3-3 protein"/>
    <property type="match status" value="1"/>
</dbReference>
<comment type="similarity">
    <text evidence="1">Belongs to the 14-3-3 family.</text>
</comment>
<dbReference type="AlphaFoldDB" id="A0A0V0J2Z1"/>
<dbReference type="CDD" id="cd08774">
    <property type="entry name" value="14-3-3"/>
    <property type="match status" value="1"/>
</dbReference>
<dbReference type="EMBL" id="GEEE01003733">
    <property type="protein sequence ID" value="JAP59492.1"/>
    <property type="molecule type" value="Transcribed_RNA"/>
</dbReference>
<sequence>MANREILLYNAKLAEQAERYDEMVGFMDSISKLGVELTSEERNLFSIGYKNFMGAKRLAWRAIALEVEHAERIAASEIPCLKRFKDVIEEEMRQLAHKLIHLIDTSLFKAELEGEPKAFYLKLKADYFRYLAEIETGNDKKDAAECSLSAYKDAYEVATSLLPPTHPIRLGIALNFSVFYYEIANSADRACKLAKQAFDDAIAELDNISEDNYKDATLVMQLIRDNLTLWTTDMASATAQEEKRPVR</sequence>
<evidence type="ECO:0000313" key="4">
    <source>
        <dbReference type="EMBL" id="JAP59492.1"/>
    </source>
</evidence>
<dbReference type="Gene3D" id="1.20.190.20">
    <property type="entry name" value="14-3-3 domain"/>
    <property type="match status" value="1"/>
</dbReference>
<feature type="site" description="Interaction with phosphoserine on interacting protein" evidence="2">
    <location>
        <position position="57"/>
    </location>
</feature>
<name>A0A0V0J2Z1_SCHSO</name>